<reference evidence="2" key="1">
    <citation type="journal article" date="2014" name="Proc. Natl. Acad. Sci. U.S.A.">
        <title>Extensive sampling of basidiomycete genomes demonstrates inadequacy of the white-rot/brown-rot paradigm for wood decay fungi.</title>
        <authorList>
            <person name="Riley R."/>
            <person name="Salamov A.A."/>
            <person name="Brown D.W."/>
            <person name="Nagy L.G."/>
            <person name="Floudas D."/>
            <person name="Held B.W."/>
            <person name="Levasseur A."/>
            <person name="Lombard V."/>
            <person name="Morin E."/>
            <person name="Otillar R."/>
            <person name="Lindquist E.A."/>
            <person name="Sun H."/>
            <person name="LaButti K.M."/>
            <person name="Schmutz J."/>
            <person name="Jabbour D."/>
            <person name="Luo H."/>
            <person name="Baker S.E."/>
            <person name="Pisabarro A.G."/>
            <person name="Walton J.D."/>
            <person name="Blanchette R.A."/>
            <person name="Henrissat B."/>
            <person name="Martin F."/>
            <person name="Cullen D."/>
            <person name="Hibbett D.S."/>
            <person name="Grigoriev I.V."/>
        </authorList>
    </citation>
    <scope>NUCLEOTIDE SEQUENCE [LARGE SCALE GENOMIC DNA]</scope>
    <source>
        <strain evidence="2">FD-172 SS1</strain>
    </source>
</reference>
<name>A0A067M4N8_BOTB1</name>
<dbReference type="AlphaFoldDB" id="A0A067M4N8"/>
<keyword evidence="2" id="KW-1185">Reference proteome</keyword>
<proteinExistence type="predicted"/>
<dbReference type="HOGENOM" id="CLU_025389_0_0_1"/>
<evidence type="ECO:0000313" key="2">
    <source>
        <dbReference type="Proteomes" id="UP000027195"/>
    </source>
</evidence>
<gene>
    <name evidence="1" type="ORF">BOTBODRAFT_181480</name>
</gene>
<accession>A0A067M4N8</accession>
<evidence type="ECO:0000313" key="1">
    <source>
        <dbReference type="EMBL" id="KDQ06551.1"/>
    </source>
</evidence>
<dbReference type="EMBL" id="KL198131">
    <property type="protein sequence ID" value="KDQ06551.1"/>
    <property type="molecule type" value="Genomic_DNA"/>
</dbReference>
<dbReference type="Proteomes" id="UP000027195">
    <property type="component" value="Unassembled WGS sequence"/>
</dbReference>
<dbReference type="InParanoid" id="A0A067M4N8"/>
<sequence>MHVRVPPWAPPFHNRSLIFRETFNPEAPYAHVKSFLRDCARCDIAPLVAELSPSSGPEADNSWSLLQIGIIVSQTFSVRPLACFKIAGQEASRPVIAAGALLSYLDDPDFSLVDLSHYGLLVTNLLLATCIGMLPSRRKLPSPPRAFAYREQRASTKRLFITAVSKPSDSARTHPARALRPLKAFRRMPPMGFPHHYATPLLAPTLAWRNTDSKGRILLSLSRSALDIPLSHPSHAFGAHAKVVFVEMRPRQLILPIPLTLPARQFGAPAALRTATPPTLPSIALSGPSGCLTLHFLGPQPTPPAPSVTIYKYGSPASNDPDFSPGPGSPNISVERLDRLPPGFEWDAIPVIPSTKHIREKILLLAVKKGPCLSNFELLD</sequence>
<organism evidence="1 2">
    <name type="scientific">Botryobasidium botryosum (strain FD-172 SS1)</name>
    <dbReference type="NCBI Taxonomy" id="930990"/>
    <lineage>
        <taxon>Eukaryota</taxon>
        <taxon>Fungi</taxon>
        <taxon>Dikarya</taxon>
        <taxon>Basidiomycota</taxon>
        <taxon>Agaricomycotina</taxon>
        <taxon>Agaricomycetes</taxon>
        <taxon>Cantharellales</taxon>
        <taxon>Botryobasidiaceae</taxon>
        <taxon>Botryobasidium</taxon>
    </lineage>
</organism>
<protein>
    <submittedName>
        <fullName evidence="1">Uncharacterized protein</fullName>
    </submittedName>
</protein>